<organism evidence="6 7">
    <name type="scientific">candidate division WWE3 bacterium CG23_combo_of_CG06-09_8_20_14_all_40_14</name>
    <dbReference type="NCBI Taxonomy" id="1975095"/>
    <lineage>
        <taxon>Bacteria</taxon>
        <taxon>Katanobacteria</taxon>
    </lineage>
</organism>
<comment type="subcellular location">
    <subcellularLocation>
        <location evidence="1">Membrane</location>
    </subcellularLocation>
</comment>
<evidence type="ECO:0000256" key="1">
    <source>
        <dbReference type="ARBA" id="ARBA00004370"/>
    </source>
</evidence>
<dbReference type="AlphaFoldDB" id="A0A2G9XCW1"/>
<evidence type="ECO:0000259" key="4">
    <source>
        <dbReference type="Pfam" id="PF00905"/>
    </source>
</evidence>
<keyword evidence="3" id="KW-1133">Transmembrane helix</keyword>
<dbReference type="InterPro" id="IPR036138">
    <property type="entry name" value="PBP_dimer_sf"/>
</dbReference>
<dbReference type="Pfam" id="PF03717">
    <property type="entry name" value="PBP_dimer"/>
    <property type="match status" value="1"/>
</dbReference>
<reference evidence="6 7" key="1">
    <citation type="submission" date="2017-09" db="EMBL/GenBank/DDBJ databases">
        <title>Depth-based differentiation of microbial function through sediment-hosted aquifers and enrichment of novel symbionts in the deep terrestrial subsurface.</title>
        <authorList>
            <person name="Probst A.J."/>
            <person name="Ladd B."/>
            <person name="Jarett J.K."/>
            <person name="Geller-Mcgrath D.E."/>
            <person name="Sieber C.M."/>
            <person name="Emerson J.B."/>
            <person name="Anantharaman K."/>
            <person name="Thomas B.C."/>
            <person name="Malmstrom R."/>
            <person name="Stieglmeier M."/>
            <person name="Klingl A."/>
            <person name="Woyke T."/>
            <person name="Ryan C.M."/>
            <person name="Banfield J.F."/>
        </authorList>
    </citation>
    <scope>NUCLEOTIDE SEQUENCE [LARGE SCALE GENOMIC DNA]</scope>
    <source>
        <strain evidence="6">CG23_combo_of_CG06-09_8_20_14_all_40_14</strain>
    </source>
</reference>
<evidence type="ECO:0000313" key="7">
    <source>
        <dbReference type="Proteomes" id="UP000231388"/>
    </source>
</evidence>
<dbReference type="EMBL" id="PCQY01000006">
    <property type="protein sequence ID" value="PIP04815.1"/>
    <property type="molecule type" value="Genomic_DNA"/>
</dbReference>
<feature type="domain" description="Penicillin-binding protein transpeptidase" evidence="4">
    <location>
        <begin position="249"/>
        <end position="542"/>
    </location>
</feature>
<dbReference type="PANTHER" id="PTHR30627">
    <property type="entry name" value="PEPTIDOGLYCAN D,D-TRANSPEPTIDASE"/>
    <property type="match status" value="1"/>
</dbReference>
<dbReference type="Gene3D" id="3.90.1310.10">
    <property type="entry name" value="Penicillin-binding protein 2a (Domain 2)"/>
    <property type="match status" value="1"/>
</dbReference>
<proteinExistence type="predicted"/>
<dbReference type="Gene3D" id="3.40.710.10">
    <property type="entry name" value="DD-peptidase/beta-lactamase superfamily"/>
    <property type="match status" value="1"/>
</dbReference>
<protein>
    <recommendedName>
        <fullName evidence="8">Peptidoglycan glycosyltransferase</fullName>
    </recommendedName>
</protein>
<dbReference type="InterPro" id="IPR050515">
    <property type="entry name" value="Beta-lactam/transpept"/>
</dbReference>
<dbReference type="InterPro" id="IPR005311">
    <property type="entry name" value="PBP_dimer"/>
</dbReference>
<sequence length="561" mass="62167">MRLVWRAHIIISFFVSLTLIFVVRLYTLQVRGYEEYKALAKKQHQSSIFLSAKRGDIYTSDNFPLALTEMRYLLYAEPKKIPDPAKYAKSIAIILEKDSIKSEELELALKEKLLSDLFWISLKKNLTLEQIKEIERLKFNGIGFEEEFVRYYPEKGLASQVLGFVGSDKEGNPKGYFGIEGFYEGDLKGISGTIFQEKDAFGYPIAVGDYKKISSKDGHSITLTLDRTVQFIIEEKLKEAVVKYGAKSGTAIVVAPQMGRIIAMANFSSEEDVEHNARNMAIADTYEPGSVVKALTMSSAIDMGKVTPSTTYVDDGPKSFSGHIVDTWDGKHYGIETIESILQHSNNLGAAWVGKIVGAKHLREYFINFGFGNKLGIDLEGGDTGIIREVSDWRDIDLATASFGQGISATPLQVVMAFSAIANDGILMKPFVAEKIMDEKGKTIAEFEPKALRRVISKKSSETMVDMLTAAVSGGEAKFFVSKKYLVAGKTGTAQIPLEGEYDPSKTNATFVGFLPKSRKFVMLIKLAEPTASIYASETAVPIWMDMAESLAAYYRIPPDK</sequence>
<dbReference type="PANTHER" id="PTHR30627:SF1">
    <property type="entry name" value="PEPTIDOGLYCAN D,D-TRANSPEPTIDASE FTSI"/>
    <property type="match status" value="1"/>
</dbReference>
<evidence type="ECO:0000256" key="2">
    <source>
        <dbReference type="ARBA" id="ARBA00023136"/>
    </source>
</evidence>
<dbReference type="InterPro" id="IPR012338">
    <property type="entry name" value="Beta-lactam/transpept-like"/>
</dbReference>
<dbReference type="GO" id="GO:0008658">
    <property type="term" value="F:penicillin binding"/>
    <property type="evidence" value="ECO:0007669"/>
    <property type="project" value="InterPro"/>
</dbReference>
<name>A0A2G9XCW1_UNCKA</name>
<dbReference type="InterPro" id="IPR001460">
    <property type="entry name" value="PCN-bd_Tpept"/>
</dbReference>
<gene>
    <name evidence="6" type="ORF">COX53_00435</name>
</gene>
<dbReference type="Gene3D" id="3.30.450.330">
    <property type="match status" value="1"/>
</dbReference>
<dbReference type="SUPFAM" id="SSF56601">
    <property type="entry name" value="beta-lactamase/transpeptidase-like"/>
    <property type="match status" value="1"/>
</dbReference>
<keyword evidence="3" id="KW-0812">Transmembrane</keyword>
<evidence type="ECO:0000259" key="5">
    <source>
        <dbReference type="Pfam" id="PF03717"/>
    </source>
</evidence>
<keyword evidence="2 3" id="KW-0472">Membrane</keyword>
<dbReference type="Proteomes" id="UP000231388">
    <property type="component" value="Unassembled WGS sequence"/>
</dbReference>
<dbReference type="Pfam" id="PF00905">
    <property type="entry name" value="Transpeptidase"/>
    <property type="match status" value="1"/>
</dbReference>
<evidence type="ECO:0000313" key="6">
    <source>
        <dbReference type="EMBL" id="PIP04815.1"/>
    </source>
</evidence>
<evidence type="ECO:0008006" key="8">
    <source>
        <dbReference type="Google" id="ProtNLM"/>
    </source>
</evidence>
<evidence type="ECO:0000256" key="3">
    <source>
        <dbReference type="SAM" id="Phobius"/>
    </source>
</evidence>
<accession>A0A2G9XCW1</accession>
<dbReference type="GO" id="GO:0005886">
    <property type="term" value="C:plasma membrane"/>
    <property type="evidence" value="ECO:0007669"/>
    <property type="project" value="TreeGrafter"/>
</dbReference>
<dbReference type="GO" id="GO:0071555">
    <property type="term" value="P:cell wall organization"/>
    <property type="evidence" value="ECO:0007669"/>
    <property type="project" value="TreeGrafter"/>
</dbReference>
<feature type="domain" description="Penicillin-binding protein dimerisation" evidence="5">
    <location>
        <begin position="51"/>
        <end position="206"/>
    </location>
</feature>
<dbReference type="SUPFAM" id="SSF56519">
    <property type="entry name" value="Penicillin binding protein dimerisation domain"/>
    <property type="match status" value="1"/>
</dbReference>
<comment type="caution">
    <text evidence="6">The sequence shown here is derived from an EMBL/GenBank/DDBJ whole genome shotgun (WGS) entry which is preliminary data.</text>
</comment>
<feature type="transmembrane region" description="Helical" evidence="3">
    <location>
        <begin position="7"/>
        <end position="27"/>
    </location>
</feature>